<dbReference type="PANTHER" id="PTHR11926">
    <property type="entry name" value="GLUCOSYL/GLUCURONOSYL TRANSFERASES"/>
    <property type="match status" value="1"/>
</dbReference>
<evidence type="ECO:0000313" key="3">
    <source>
        <dbReference type="Proteomes" id="UP001293254"/>
    </source>
</evidence>
<reference evidence="2" key="1">
    <citation type="submission" date="2020-06" db="EMBL/GenBank/DDBJ databases">
        <authorList>
            <person name="Li T."/>
            <person name="Hu X."/>
            <person name="Zhang T."/>
            <person name="Song X."/>
            <person name="Zhang H."/>
            <person name="Dai N."/>
            <person name="Sheng W."/>
            <person name="Hou X."/>
            <person name="Wei L."/>
        </authorList>
    </citation>
    <scope>NUCLEOTIDE SEQUENCE</scope>
    <source>
        <strain evidence="2">3651</strain>
        <tissue evidence="2">Leaf</tissue>
    </source>
</reference>
<dbReference type="PANTHER" id="PTHR11926:SF1553">
    <property type="entry name" value="GLYCOSYLTRANSFERASE"/>
    <property type="match status" value="1"/>
</dbReference>
<accession>A0AAE1YSJ7</accession>
<reference evidence="2" key="2">
    <citation type="journal article" date="2024" name="Plant">
        <title>Genomic evolution and insights into agronomic trait innovations of Sesamum species.</title>
        <authorList>
            <person name="Miao H."/>
            <person name="Wang L."/>
            <person name="Qu L."/>
            <person name="Liu H."/>
            <person name="Sun Y."/>
            <person name="Le M."/>
            <person name="Wang Q."/>
            <person name="Wei S."/>
            <person name="Zheng Y."/>
            <person name="Lin W."/>
            <person name="Duan Y."/>
            <person name="Cao H."/>
            <person name="Xiong S."/>
            <person name="Wang X."/>
            <person name="Wei L."/>
            <person name="Li C."/>
            <person name="Ma Q."/>
            <person name="Ju M."/>
            <person name="Zhao R."/>
            <person name="Li G."/>
            <person name="Mu C."/>
            <person name="Tian Q."/>
            <person name="Mei H."/>
            <person name="Zhang T."/>
            <person name="Gao T."/>
            <person name="Zhang H."/>
        </authorList>
    </citation>
    <scope>NUCLEOTIDE SEQUENCE</scope>
    <source>
        <strain evidence="2">3651</strain>
    </source>
</reference>
<dbReference type="GO" id="GO:0080043">
    <property type="term" value="F:quercetin 3-O-glucosyltransferase activity"/>
    <property type="evidence" value="ECO:0007669"/>
    <property type="project" value="TreeGrafter"/>
</dbReference>
<organism evidence="2 3">
    <name type="scientific">Sesamum alatum</name>
    <dbReference type="NCBI Taxonomy" id="300844"/>
    <lineage>
        <taxon>Eukaryota</taxon>
        <taxon>Viridiplantae</taxon>
        <taxon>Streptophyta</taxon>
        <taxon>Embryophyta</taxon>
        <taxon>Tracheophyta</taxon>
        <taxon>Spermatophyta</taxon>
        <taxon>Magnoliopsida</taxon>
        <taxon>eudicotyledons</taxon>
        <taxon>Gunneridae</taxon>
        <taxon>Pentapetalae</taxon>
        <taxon>asterids</taxon>
        <taxon>lamiids</taxon>
        <taxon>Lamiales</taxon>
        <taxon>Pedaliaceae</taxon>
        <taxon>Sesamum</taxon>
    </lineage>
</organism>
<dbReference type="AlphaFoldDB" id="A0AAE1YSJ7"/>
<evidence type="ECO:0000313" key="2">
    <source>
        <dbReference type="EMBL" id="KAK4435689.1"/>
    </source>
</evidence>
<name>A0AAE1YSJ7_9LAMI</name>
<dbReference type="Gene3D" id="3.40.50.2000">
    <property type="entry name" value="Glycogen Phosphorylase B"/>
    <property type="match status" value="1"/>
</dbReference>
<comment type="caution">
    <text evidence="2">The sequence shown here is derived from an EMBL/GenBank/DDBJ whole genome shotgun (WGS) entry which is preliminary data.</text>
</comment>
<dbReference type="GO" id="GO:0080044">
    <property type="term" value="F:quercetin 7-O-glucosyltransferase activity"/>
    <property type="evidence" value="ECO:0007669"/>
    <property type="project" value="TreeGrafter"/>
</dbReference>
<comment type="similarity">
    <text evidence="1">Belongs to the UDP-glycosyltransferase family.</text>
</comment>
<keyword evidence="3" id="KW-1185">Reference proteome</keyword>
<dbReference type="EMBL" id="JACGWO010000002">
    <property type="protein sequence ID" value="KAK4435689.1"/>
    <property type="molecule type" value="Genomic_DNA"/>
</dbReference>
<gene>
    <name evidence="2" type="ORF">Salat_0732400</name>
</gene>
<protein>
    <submittedName>
        <fullName evidence="2">Limonoid UDP-glucosyltransferase</fullName>
    </submittedName>
</protein>
<sequence length="155" mass="17972">MEGFYHSYDVYLARFKEFGSRSLKQALVRLADSGRPVDCIVFDPILPWVLDVAKELGMVAVAFFKHACAVDQIYYHVYKGDLKVIDYCKVLAGKDLDMRLPDDREYGVSIYKPDPKACMEWLNHQQPESAHTFCKRIFQDRTNCVMMPPIRRSDP</sequence>
<dbReference type="SUPFAM" id="SSF53756">
    <property type="entry name" value="UDP-Glycosyltransferase/glycogen phosphorylase"/>
    <property type="match status" value="1"/>
</dbReference>
<proteinExistence type="inferred from homology"/>
<dbReference type="Proteomes" id="UP001293254">
    <property type="component" value="Unassembled WGS sequence"/>
</dbReference>
<evidence type="ECO:0000256" key="1">
    <source>
        <dbReference type="ARBA" id="ARBA00009995"/>
    </source>
</evidence>